<dbReference type="STRING" id="1481914.JCM19241_365"/>
<reference evidence="1 2" key="1">
    <citation type="submission" date="2015-01" db="EMBL/GenBank/DDBJ databases">
        <title>Vibrio sp. C94 JCM 19241 whole genome shotgun sequence.</title>
        <authorList>
            <person name="Sawabe T."/>
            <person name="Meirelles P."/>
            <person name="Feng G."/>
            <person name="Sayaka M."/>
            <person name="Hattori M."/>
            <person name="Ohkuma M."/>
        </authorList>
    </citation>
    <scope>NUCLEOTIDE SEQUENCE [LARGE SCALE GENOMIC DNA]</scope>
    <source>
        <strain evidence="2">JCM 19241</strain>
    </source>
</reference>
<comment type="caution">
    <text evidence="1">The sequence shown here is derived from an EMBL/GenBank/DDBJ whole genome shotgun (WGS) entry which is preliminary data.</text>
</comment>
<evidence type="ECO:0000313" key="2">
    <source>
        <dbReference type="Proteomes" id="UP000031666"/>
    </source>
</evidence>
<sequence length="61" mass="6980">MVWKLDKDREALLDHWQTLGQFRQRHPSVGGGVHTDLPQEHGFAFSRTLDDDAVVVYFAGK</sequence>
<dbReference type="GO" id="GO:0004556">
    <property type="term" value="F:alpha-amylase activity"/>
    <property type="evidence" value="ECO:0007669"/>
    <property type="project" value="UniProtKB-EC"/>
</dbReference>
<gene>
    <name evidence="1" type="ORF">JCM19241_365</name>
</gene>
<protein>
    <submittedName>
        <fullName evidence="1">Periplasmic alpha-amylase</fullName>
        <ecNumber evidence="1">3.2.1.1</ecNumber>
    </submittedName>
</protein>
<dbReference type="EC" id="3.2.1.1" evidence="1"/>
<name>A0A0B8QG75_9VIBR</name>
<reference evidence="1 2" key="2">
    <citation type="submission" date="2015-01" db="EMBL/GenBank/DDBJ databases">
        <authorList>
            <consortium name="NBRP consortium"/>
            <person name="Sawabe T."/>
            <person name="Meirelles P."/>
            <person name="Feng G."/>
            <person name="Sayaka M."/>
            <person name="Hattori M."/>
            <person name="Ohkuma M."/>
        </authorList>
    </citation>
    <scope>NUCLEOTIDE SEQUENCE [LARGE SCALE GENOMIC DNA]</scope>
    <source>
        <strain evidence="2">JCM 19241</strain>
    </source>
</reference>
<accession>A0A0B8QG75</accession>
<evidence type="ECO:0000313" key="1">
    <source>
        <dbReference type="EMBL" id="GAM76067.1"/>
    </source>
</evidence>
<dbReference type="AlphaFoldDB" id="A0A0B8QG75"/>
<dbReference type="EMBL" id="BBSC01000005">
    <property type="protein sequence ID" value="GAM76067.1"/>
    <property type="molecule type" value="Genomic_DNA"/>
</dbReference>
<organism evidence="1 2">
    <name type="scientific">Vibrio ishigakensis</name>
    <dbReference type="NCBI Taxonomy" id="1481914"/>
    <lineage>
        <taxon>Bacteria</taxon>
        <taxon>Pseudomonadati</taxon>
        <taxon>Pseudomonadota</taxon>
        <taxon>Gammaproteobacteria</taxon>
        <taxon>Vibrionales</taxon>
        <taxon>Vibrionaceae</taxon>
        <taxon>Vibrio</taxon>
    </lineage>
</organism>
<keyword evidence="1" id="KW-0378">Hydrolase</keyword>
<proteinExistence type="predicted"/>
<keyword evidence="1" id="KW-0326">Glycosidase</keyword>
<dbReference type="Proteomes" id="UP000031666">
    <property type="component" value="Unassembled WGS sequence"/>
</dbReference>